<dbReference type="Pfam" id="PF03422">
    <property type="entry name" value="CBM_6"/>
    <property type="match status" value="1"/>
</dbReference>
<organism evidence="8 9">
    <name type="scientific">Bacteroides cellulosilyticus</name>
    <dbReference type="NCBI Taxonomy" id="246787"/>
    <lineage>
        <taxon>Bacteria</taxon>
        <taxon>Pseudomonadati</taxon>
        <taxon>Bacteroidota</taxon>
        <taxon>Bacteroidia</taxon>
        <taxon>Bacteroidales</taxon>
        <taxon>Bacteroidaceae</taxon>
        <taxon>Bacteroides</taxon>
    </lineage>
</organism>
<dbReference type="GO" id="GO:0009044">
    <property type="term" value="F:xylan 1,4-beta-xylosidase activity"/>
    <property type="evidence" value="ECO:0007669"/>
    <property type="project" value="UniProtKB-EC"/>
</dbReference>
<proteinExistence type="inferred from homology"/>
<dbReference type="InterPro" id="IPR006710">
    <property type="entry name" value="Glyco_hydro_43"/>
</dbReference>
<evidence type="ECO:0000259" key="6">
    <source>
        <dbReference type="Pfam" id="PF03422"/>
    </source>
</evidence>
<dbReference type="SUPFAM" id="SSF75005">
    <property type="entry name" value="Arabinanase/levansucrase/invertase"/>
    <property type="match status" value="1"/>
</dbReference>
<evidence type="ECO:0000256" key="3">
    <source>
        <dbReference type="ARBA" id="ARBA00023295"/>
    </source>
</evidence>
<feature type="domain" description="CBM6" evidence="6">
    <location>
        <begin position="554"/>
        <end position="671"/>
    </location>
</feature>
<dbReference type="GO" id="GO:0030246">
    <property type="term" value="F:carbohydrate binding"/>
    <property type="evidence" value="ECO:0007669"/>
    <property type="project" value="InterPro"/>
</dbReference>
<dbReference type="KEGG" id="bcel:BcellWH2_02317"/>
<protein>
    <submittedName>
        <fullName evidence="8">Beta-xylosidase</fullName>
        <ecNumber evidence="8">3.2.1.37</ecNumber>
    </submittedName>
</protein>
<dbReference type="Gene3D" id="2.60.120.200">
    <property type="match status" value="1"/>
</dbReference>
<dbReference type="CDD" id="cd09001">
    <property type="entry name" value="GH43_FsAxh1-like"/>
    <property type="match status" value="1"/>
</dbReference>
<dbReference type="Pfam" id="PF17851">
    <property type="entry name" value="GH43_C2"/>
    <property type="match status" value="1"/>
</dbReference>
<reference evidence="8 9" key="1">
    <citation type="journal article" date="2015" name="Science">
        <title>Genetic determinants of in vivo fitness and diet responsiveness in multiple human gut Bacteroides.</title>
        <authorList>
            <person name="Wu M."/>
            <person name="McNulty N.P."/>
            <person name="Rodionov D.A."/>
            <person name="Khoroshkin M.S."/>
            <person name="Griffin N.W."/>
            <person name="Cheng J."/>
            <person name="Latreille P."/>
            <person name="Kerstetter R.A."/>
            <person name="Terrapon N."/>
            <person name="Henrissat B."/>
            <person name="Osterman A.L."/>
            <person name="Gordon J.I."/>
        </authorList>
    </citation>
    <scope>NUCLEOTIDE SEQUENCE [LARGE SCALE GENOMIC DNA]</scope>
    <source>
        <strain evidence="8 9">WH2</strain>
    </source>
</reference>
<dbReference type="PATRIC" id="fig|246787.4.peg.2377"/>
<dbReference type="InterPro" id="IPR023296">
    <property type="entry name" value="Glyco_hydro_beta-prop_sf"/>
</dbReference>
<dbReference type="Proteomes" id="UP000061809">
    <property type="component" value="Chromosome"/>
</dbReference>
<gene>
    <name evidence="8" type="primary">xynB_3</name>
    <name evidence="8" type="ORF">BcellWH2_02317</name>
</gene>
<evidence type="ECO:0000313" key="9">
    <source>
        <dbReference type="Proteomes" id="UP000061809"/>
    </source>
</evidence>
<dbReference type="Gene3D" id="2.60.120.260">
    <property type="entry name" value="Galactose-binding domain-like"/>
    <property type="match status" value="1"/>
</dbReference>
<keyword evidence="2 8" id="KW-0378">Hydrolase</keyword>
<keyword evidence="3 8" id="KW-0326">Glycosidase</keyword>
<feature type="site" description="Important for catalytic activity, responsible for pKa modulation of the active site Glu and correct orientation of both the proton donor and substrate" evidence="5">
    <location>
        <position position="169"/>
    </location>
</feature>
<dbReference type="GO" id="GO:0005975">
    <property type="term" value="P:carbohydrate metabolic process"/>
    <property type="evidence" value="ECO:0007669"/>
    <property type="project" value="InterPro"/>
</dbReference>
<sequence length="672" mass="76427">MYNLSITTGKIADGFSALLMLCCILMVQSCTVPVQTTASLSSDNGDGTYTNPVINADYPDPDIIRVGEDFYMVSSSFVAMPGIPICHSKDLINWRIIGHVYDSITFRPQYRMENEQTAYSRLCWAPSIKYHDGTYYIGVNIADDGFVMFKSNKPEGPYSMHKFDKRLYDPGFFIDDDGKKYVTHGKTKIYLTRLKDDGTGVLDPNDEGTLIITAPKGYEYLFEGCHTYKRNGWYYIFNPALGYNGVQMISRSRNLYGPYETKVLIDDDINYADAGVHQGGYVETLEGESWAYTFQDRDYMGRCVMLYPMKWKEDWPVVGPEGKPGKGVVTYRKPAVKAKQEITFPQHSDDFSSSKLAHVWEFNHVPRKDKWSLTDRPGYFRIYAQYAKGFEWARNSLTQKVSGPYSTGTVSLDLTGLREGDFAGNGIMGRVMYQLGVRKKADGFWLEMRQGGREGETVVDSLPVKTDKIYLRTEVTKQGSLLFYYSLDNLEYNRLGPEGVSNFWGFLGIRHALCCYNLNKGATGGYADFDYFELESNRRGNHYDAFTEIDFSQYDDREGMKLVRPVAKRPMQFISGVRDGNWLVFNNMCFKQSPQKVTIELQAETPGTVIEIREGSLDGKLIATCPINQNQTPGEWEKQAFEVSGAVKDKSKIYFLFRGQSQGLAIKNFVFY</sequence>
<name>A0A0P0GF16_9BACE</name>
<evidence type="ECO:0000256" key="2">
    <source>
        <dbReference type="ARBA" id="ARBA00022801"/>
    </source>
</evidence>
<dbReference type="Gene3D" id="2.115.10.20">
    <property type="entry name" value="Glycosyl hydrolase domain, family 43"/>
    <property type="match status" value="1"/>
</dbReference>
<dbReference type="RefSeq" id="WP_029426059.1">
    <property type="nucleotide sequence ID" value="NZ_CP012801.1"/>
</dbReference>
<dbReference type="EMBL" id="CP012801">
    <property type="protein sequence ID" value="ALJ59557.1"/>
    <property type="molecule type" value="Genomic_DNA"/>
</dbReference>
<feature type="domain" description="Beta-xylosidase C-terminal Concanavalin A-like" evidence="7">
    <location>
        <begin position="348"/>
        <end position="534"/>
    </location>
</feature>
<evidence type="ECO:0000313" key="8">
    <source>
        <dbReference type="EMBL" id="ALJ59557.1"/>
    </source>
</evidence>
<dbReference type="Pfam" id="PF04616">
    <property type="entry name" value="Glyco_hydro_43"/>
    <property type="match status" value="1"/>
</dbReference>
<dbReference type="PANTHER" id="PTHR42812:SF12">
    <property type="entry name" value="BETA-XYLOSIDASE-RELATED"/>
    <property type="match status" value="1"/>
</dbReference>
<evidence type="ECO:0000259" key="7">
    <source>
        <dbReference type="Pfam" id="PF17851"/>
    </source>
</evidence>
<dbReference type="InterPro" id="IPR041542">
    <property type="entry name" value="GH43_C2"/>
</dbReference>
<dbReference type="SUPFAM" id="SSF49785">
    <property type="entry name" value="Galactose-binding domain-like"/>
    <property type="match status" value="1"/>
</dbReference>
<evidence type="ECO:0000256" key="4">
    <source>
        <dbReference type="PIRSR" id="PIRSR606710-1"/>
    </source>
</evidence>
<dbReference type="SUPFAM" id="SSF49899">
    <property type="entry name" value="Concanavalin A-like lectins/glucanases"/>
    <property type="match status" value="1"/>
</dbReference>
<comment type="similarity">
    <text evidence="1">Belongs to the glycosyl hydrolase 43 family.</text>
</comment>
<dbReference type="InterPro" id="IPR005084">
    <property type="entry name" value="CBM6"/>
</dbReference>
<feature type="active site" description="Proton donor" evidence="4">
    <location>
        <position position="223"/>
    </location>
</feature>
<dbReference type="InterPro" id="IPR051795">
    <property type="entry name" value="Glycosyl_Hydrlase_43"/>
</dbReference>
<dbReference type="InterPro" id="IPR008979">
    <property type="entry name" value="Galactose-bd-like_sf"/>
</dbReference>
<dbReference type="InterPro" id="IPR013320">
    <property type="entry name" value="ConA-like_dom_sf"/>
</dbReference>
<accession>A0A0P0GF16</accession>
<evidence type="ECO:0000256" key="1">
    <source>
        <dbReference type="ARBA" id="ARBA00009865"/>
    </source>
</evidence>
<evidence type="ECO:0000256" key="5">
    <source>
        <dbReference type="PIRSR" id="PIRSR606710-2"/>
    </source>
</evidence>
<dbReference type="CDD" id="cd04084">
    <property type="entry name" value="CBM6_xylanase-like"/>
    <property type="match status" value="1"/>
</dbReference>
<dbReference type="EC" id="3.2.1.37" evidence="8"/>
<dbReference type="AlphaFoldDB" id="A0A0P0GF16"/>
<dbReference type="PANTHER" id="PTHR42812">
    <property type="entry name" value="BETA-XYLOSIDASE"/>
    <property type="match status" value="1"/>
</dbReference>
<feature type="active site" description="Proton acceptor" evidence="4">
    <location>
        <position position="60"/>
    </location>
</feature>